<keyword evidence="3" id="KW-1185">Reference proteome</keyword>
<reference evidence="2" key="1">
    <citation type="submission" date="2013-04" db="EMBL/GenBank/DDBJ databases">
        <title>The genome sequencing project of 58 acetic acid bacteria.</title>
        <authorList>
            <person name="Okamoto-Kainuma A."/>
            <person name="Ishikawa M."/>
            <person name="Umino S."/>
            <person name="Koizumi Y."/>
            <person name="Shiwa Y."/>
            <person name="Yoshikawa H."/>
            <person name="Matsutani M."/>
            <person name="Matsushita K."/>
        </authorList>
    </citation>
    <scope>NUCLEOTIDE SEQUENCE</scope>
    <source>
        <strain evidence="2">DSM 15669</strain>
    </source>
</reference>
<sequence length="134" mass="14874">MTSSHTPSSNVRYFVRINPETTIVQNFYSIPPGEAVEDPSFHEITCDDFEHFSKQSGAQWKNGTLSVYTPPPPPLTQQAQNALQIVQQKAAMITAMGETFGPKMRDYVKTLQNISDGSNNIDNTLPDAPEKITD</sequence>
<name>A0ABQ0P1F8_9PROT</name>
<organism evidence="2 3">
    <name type="scientific">Saccharibacter floricola DSM 15669</name>
    <dbReference type="NCBI Taxonomy" id="1123227"/>
    <lineage>
        <taxon>Bacteria</taxon>
        <taxon>Pseudomonadati</taxon>
        <taxon>Pseudomonadota</taxon>
        <taxon>Alphaproteobacteria</taxon>
        <taxon>Acetobacterales</taxon>
        <taxon>Acetobacteraceae</taxon>
        <taxon>Saccharibacter</taxon>
    </lineage>
</organism>
<proteinExistence type="predicted"/>
<protein>
    <submittedName>
        <fullName evidence="2">Uncharacterized protein</fullName>
    </submittedName>
</protein>
<gene>
    <name evidence="2" type="ORF">AA15669_1888</name>
</gene>
<dbReference type="Proteomes" id="UP001062901">
    <property type="component" value="Unassembled WGS sequence"/>
</dbReference>
<dbReference type="EMBL" id="BAQD01000139">
    <property type="protein sequence ID" value="GBQ08742.1"/>
    <property type="molecule type" value="Genomic_DNA"/>
</dbReference>
<evidence type="ECO:0000313" key="2">
    <source>
        <dbReference type="EMBL" id="GBQ08742.1"/>
    </source>
</evidence>
<feature type="region of interest" description="Disordered" evidence="1">
    <location>
        <begin position="115"/>
        <end position="134"/>
    </location>
</feature>
<evidence type="ECO:0000313" key="3">
    <source>
        <dbReference type="Proteomes" id="UP001062901"/>
    </source>
</evidence>
<comment type="caution">
    <text evidence="2">The sequence shown here is derived from an EMBL/GenBank/DDBJ whole genome shotgun (WGS) entry which is preliminary data.</text>
</comment>
<evidence type="ECO:0000256" key="1">
    <source>
        <dbReference type="SAM" id="MobiDB-lite"/>
    </source>
</evidence>
<dbReference type="RefSeq" id="WP_018981264.1">
    <property type="nucleotide sequence ID" value="NZ_BAQD01000139.1"/>
</dbReference>
<accession>A0ABQ0P1F8</accession>